<proteinExistence type="predicted"/>
<dbReference type="Proteomes" id="UP000784294">
    <property type="component" value="Unassembled WGS sequence"/>
</dbReference>
<evidence type="ECO:0000313" key="2">
    <source>
        <dbReference type="Proteomes" id="UP000784294"/>
    </source>
</evidence>
<keyword evidence="2" id="KW-1185">Reference proteome</keyword>
<sequence length="187" mass="19958">MAGASKSSSHHSGPHCSGSAIAGALGRGFESSQEARAALAYFHATGVLVHFRDSHLVCLDPVWLFDMIAEVLRDLAGLLLTPDLSAENQCITKDFDLNPEDSILGGQEAVKKDTANEGDIDDAFGRAPQTHPASLRLMPSLASSKGPIVPEATGQSGDEFFLTSTCLCNRELARAGEYFWKLPNRDG</sequence>
<reference evidence="1" key="1">
    <citation type="submission" date="2018-11" db="EMBL/GenBank/DDBJ databases">
        <authorList>
            <consortium name="Pathogen Informatics"/>
        </authorList>
    </citation>
    <scope>NUCLEOTIDE SEQUENCE</scope>
</reference>
<comment type="caution">
    <text evidence="1">The sequence shown here is derived from an EMBL/GenBank/DDBJ whole genome shotgun (WGS) entry which is preliminary data.</text>
</comment>
<name>A0A448WZJ2_9PLAT</name>
<gene>
    <name evidence="1" type="ORF">PXEA_LOCUS17632</name>
</gene>
<accession>A0A448WZJ2</accession>
<dbReference type="AlphaFoldDB" id="A0A448WZJ2"/>
<organism evidence="1 2">
    <name type="scientific">Protopolystoma xenopodis</name>
    <dbReference type="NCBI Taxonomy" id="117903"/>
    <lineage>
        <taxon>Eukaryota</taxon>
        <taxon>Metazoa</taxon>
        <taxon>Spiralia</taxon>
        <taxon>Lophotrochozoa</taxon>
        <taxon>Platyhelminthes</taxon>
        <taxon>Monogenea</taxon>
        <taxon>Polyopisthocotylea</taxon>
        <taxon>Polystomatidea</taxon>
        <taxon>Polystomatidae</taxon>
        <taxon>Protopolystoma</taxon>
    </lineage>
</organism>
<evidence type="ECO:0000313" key="1">
    <source>
        <dbReference type="EMBL" id="VEL24192.1"/>
    </source>
</evidence>
<protein>
    <recommendedName>
        <fullName evidence="3">C-terminal of Roc (COR) domain-containing protein</fullName>
    </recommendedName>
</protein>
<evidence type="ECO:0008006" key="3">
    <source>
        <dbReference type="Google" id="ProtNLM"/>
    </source>
</evidence>
<dbReference type="EMBL" id="CAAALY010066417">
    <property type="protein sequence ID" value="VEL24192.1"/>
    <property type="molecule type" value="Genomic_DNA"/>
</dbReference>